<dbReference type="GO" id="GO:0003677">
    <property type="term" value="F:DNA binding"/>
    <property type="evidence" value="ECO:0007669"/>
    <property type="project" value="UniProtKB-KW"/>
</dbReference>
<dbReference type="PANTHER" id="PTHR33204:SF18">
    <property type="entry name" value="TRANSCRIPTIONAL REGULATORY PROTEIN"/>
    <property type="match status" value="1"/>
</dbReference>
<feature type="region of interest" description="Disordered" evidence="4">
    <location>
        <begin position="119"/>
        <end position="138"/>
    </location>
</feature>
<name>A0A7K0DDM6_9NOCA</name>
<reference evidence="6 7" key="1">
    <citation type="submission" date="2019-10" db="EMBL/GenBank/DDBJ databases">
        <title>Nocardia macrotermitis sp. nov. and Nocardia aurantia sp. nov., isolated from the gut of fungus growing-termite Macrotermes natalensis.</title>
        <authorList>
            <person name="Benndorf R."/>
            <person name="Schwitalla J."/>
            <person name="Martin K."/>
            <person name="De Beer W."/>
            <person name="Kaster A.-K."/>
            <person name="Vollmers J."/>
            <person name="Poulsen M."/>
            <person name="Beemelmanns C."/>
        </authorList>
    </citation>
    <scope>NUCLEOTIDE SEQUENCE [LARGE SCALE GENOMIC DNA]</scope>
    <source>
        <strain evidence="6 7">RB20</strain>
    </source>
</reference>
<feature type="domain" description="HTH hxlR-type" evidence="5">
    <location>
        <begin position="1"/>
        <end position="81"/>
    </location>
</feature>
<keyword evidence="3" id="KW-0804">Transcription</keyword>
<organism evidence="6 7">
    <name type="scientific">Nocardia macrotermitis</name>
    <dbReference type="NCBI Taxonomy" id="2585198"/>
    <lineage>
        <taxon>Bacteria</taxon>
        <taxon>Bacillati</taxon>
        <taxon>Actinomycetota</taxon>
        <taxon>Actinomycetes</taxon>
        <taxon>Mycobacteriales</taxon>
        <taxon>Nocardiaceae</taxon>
        <taxon>Nocardia</taxon>
    </lineage>
</organism>
<dbReference type="InterPro" id="IPR002577">
    <property type="entry name" value="HTH_HxlR"/>
</dbReference>
<dbReference type="OrthoDB" id="5183359at2"/>
<sequence>MLAAALLGIRRFTEYEAAPGISPAILSNRLRRFTDLGVMHQPQHTSTGAHRTYALTDKGLAFFGTFAFLVDWAQRWYEGPPGTRLTITHRECGHHFEPRIRCRSCGSVITRTTVGFTLADSAPQDHAPRPPRRSAQPS</sequence>
<dbReference type="EMBL" id="WEGK01000021">
    <property type="protein sequence ID" value="MQY23581.1"/>
    <property type="molecule type" value="Genomic_DNA"/>
</dbReference>
<keyword evidence="1" id="KW-0805">Transcription regulation</keyword>
<keyword evidence="7" id="KW-1185">Reference proteome</keyword>
<gene>
    <name evidence="6" type="ORF">NRB20_67120</name>
</gene>
<keyword evidence="2" id="KW-0238">DNA-binding</keyword>
<evidence type="ECO:0000256" key="1">
    <source>
        <dbReference type="ARBA" id="ARBA00023015"/>
    </source>
</evidence>
<protein>
    <submittedName>
        <fullName evidence="6">Putative HTH-type transcriptional regulator</fullName>
    </submittedName>
</protein>
<evidence type="ECO:0000259" key="5">
    <source>
        <dbReference type="PROSITE" id="PS51118"/>
    </source>
</evidence>
<dbReference type="Gene3D" id="1.10.10.10">
    <property type="entry name" value="Winged helix-like DNA-binding domain superfamily/Winged helix DNA-binding domain"/>
    <property type="match status" value="1"/>
</dbReference>
<dbReference type="Proteomes" id="UP000438448">
    <property type="component" value="Unassembled WGS sequence"/>
</dbReference>
<evidence type="ECO:0000256" key="4">
    <source>
        <dbReference type="SAM" id="MobiDB-lite"/>
    </source>
</evidence>
<evidence type="ECO:0000313" key="7">
    <source>
        <dbReference type="Proteomes" id="UP000438448"/>
    </source>
</evidence>
<dbReference type="AlphaFoldDB" id="A0A7K0DDM6"/>
<evidence type="ECO:0000256" key="3">
    <source>
        <dbReference type="ARBA" id="ARBA00023163"/>
    </source>
</evidence>
<comment type="caution">
    <text evidence="6">The sequence shown here is derived from an EMBL/GenBank/DDBJ whole genome shotgun (WGS) entry which is preliminary data.</text>
</comment>
<evidence type="ECO:0000313" key="6">
    <source>
        <dbReference type="EMBL" id="MQY23581.1"/>
    </source>
</evidence>
<proteinExistence type="predicted"/>
<dbReference type="SUPFAM" id="SSF46785">
    <property type="entry name" value="Winged helix' DNA-binding domain"/>
    <property type="match status" value="1"/>
</dbReference>
<dbReference type="InterPro" id="IPR036388">
    <property type="entry name" value="WH-like_DNA-bd_sf"/>
</dbReference>
<dbReference type="PANTHER" id="PTHR33204">
    <property type="entry name" value="TRANSCRIPTIONAL REGULATOR, MARR FAMILY"/>
    <property type="match status" value="1"/>
</dbReference>
<dbReference type="InterPro" id="IPR036390">
    <property type="entry name" value="WH_DNA-bd_sf"/>
</dbReference>
<dbReference type="Pfam" id="PF01638">
    <property type="entry name" value="HxlR"/>
    <property type="match status" value="1"/>
</dbReference>
<evidence type="ECO:0000256" key="2">
    <source>
        <dbReference type="ARBA" id="ARBA00023125"/>
    </source>
</evidence>
<accession>A0A7K0DDM6</accession>
<dbReference type="PROSITE" id="PS51118">
    <property type="entry name" value="HTH_HXLR"/>
    <property type="match status" value="1"/>
</dbReference>